<evidence type="ECO:0000259" key="1">
    <source>
        <dbReference type="SMART" id="SM01264"/>
    </source>
</evidence>
<name>A0ABN8IGM4_9NEOP</name>
<dbReference type="InterPro" id="IPR011249">
    <property type="entry name" value="Metalloenz_LuxS/M16"/>
</dbReference>
<dbReference type="EMBL" id="OW152835">
    <property type="protein sequence ID" value="CAH2056587.1"/>
    <property type="molecule type" value="Genomic_DNA"/>
</dbReference>
<dbReference type="Gene3D" id="3.30.830.10">
    <property type="entry name" value="Metalloenzyme, LuxS/M16 peptidase-like"/>
    <property type="match status" value="2"/>
</dbReference>
<feature type="non-terminal residue" evidence="2">
    <location>
        <position position="515"/>
    </location>
</feature>
<gene>
    <name evidence="2" type="ORF">IPOD504_LOCUS9775</name>
</gene>
<reference evidence="2" key="1">
    <citation type="submission" date="2022-03" db="EMBL/GenBank/DDBJ databases">
        <authorList>
            <person name="Martin H S."/>
        </authorList>
    </citation>
    <scope>NUCLEOTIDE SEQUENCE</scope>
</reference>
<dbReference type="InterPro" id="IPR013578">
    <property type="entry name" value="Peptidase_M16C_assoc"/>
</dbReference>
<accession>A0ABN8IGM4</accession>
<dbReference type="SUPFAM" id="SSF63411">
    <property type="entry name" value="LuxS/MPP-like metallohydrolase"/>
    <property type="match status" value="3"/>
</dbReference>
<organism evidence="2 3">
    <name type="scientific">Iphiclides podalirius</name>
    <name type="common">scarce swallowtail</name>
    <dbReference type="NCBI Taxonomy" id="110791"/>
    <lineage>
        <taxon>Eukaryota</taxon>
        <taxon>Metazoa</taxon>
        <taxon>Ecdysozoa</taxon>
        <taxon>Arthropoda</taxon>
        <taxon>Hexapoda</taxon>
        <taxon>Insecta</taxon>
        <taxon>Pterygota</taxon>
        <taxon>Neoptera</taxon>
        <taxon>Endopterygota</taxon>
        <taxon>Lepidoptera</taxon>
        <taxon>Glossata</taxon>
        <taxon>Ditrysia</taxon>
        <taxon>Papilionoidea</taxon>
        <taxon>Papilionidae</taxon>
        <taxon>Papilioninae</taxon>
        <taxon>Iphiclides</taxon>
    </lineage>
</organism>
<sequence length="515" mass="58916">MQPDPKFDDIFNAAEQQLLKKKVAALTEAERTQVYEDGLELSRAQKQEQNLDVLPCLKINEITHTKTSPPLKHTVSGSIPLQLCEANTNGVTYFKGVLGTEILNEKQRQLLPFFNYAIDKFDTKSYDFRDFDKYVSKSTSGLSFLTHVTEHIDQHGQYEQGVLVGSHCLDENLPKMLDIWSEIFNRPNFSNEERMNMLLNNYCSSLTSGIIDNGHTYAMQAARSLITSVDECKESLMGLHHVINMQNIQKQYNINDIQAIVDDIAKHIFNGNNLRAAFHYSNTNDILFNCVEKFCTELCSTDENKEANRINWVESKQMPKDNRGIHISMNIPVNFCAKVIQTVPYTDPDYPKLRVLSRFVTSKYLHPIVREQNGAYGGGAMLTLDGVFNYYSYRDPNSRTTLDVFDETSNWMAKNTRLIDEQNLFEAKLSILQQMDQPIAEYMKGVDLFLYGLSFDIWQTQRERVLAVTKEDLIAVCQKYLAPEKWAGKCVIGDGASQELQKNNEIWKKVSGPQQ</sequence>
<keyword evidence="3" id="KW-1185">Reference proteome</keyword>
<dbReference type="PANTHER" id="PTHR43016">
    <property type="entry name" value="PRESEQUENCE PROTEASE"/>
    <property type="match status" value="1"/>
</dbReference>
<dbReference type="Proteomes" id="UP000837857">
    <property type="component" value="Chromosome 23"/>
</dbReference>
<dbReference type="SMART" id="SM01264">
    <property type="entry name" value="M16C_associated"/>
    <property type="match status" value="1"/>
</dbReference>
<proteinExistence type="predicted"/>
<dbReference type="Pfam" id="PF08367">
    <property type="entry name" value="M16C_assoc"/>
    <property type="match status" value="1"/>
</dbReference>
<feature type="domain" description="Peptidase M16C associated" evidence="1">
    <location>
        <begin position="1"/>
        <end position="248"/>
    </location>
</feature>
<dbReference type="InterPro" id="IPR055130">
    <property type="entry name" value="PreP_C"/>
</dbReference>
<evidence type="ECO:0000313" key="2">
    <source>
        <dbReference type="EMBL" id="CAH2056587.1"/>
    </source>
</evidence>
<dbReference type="PANTHER" id="PTHR43016:SF13">
    <property type="entry name" value="PRESEQUENCE PROTEASE, MITOCHONDRIAL"/>
    <property type="match status" value="1"/>
</dbReference>
<protein>
    <recommendedName>
        <fullName evidence="1">Peptidase M16C associated domain-containing protein</fullName>
    </recommendedName>
</protein>
<dbReference type="Pfam" id="PF22516">
    <property type="entry name" value="PreP_C"/>
    <property type="match status" value="1"/>
</dbReference>
<evidence type="ECO:0000313" key="3">
    <source>
        <dbReference type="Proteomes" id="UP000837857"/>
    </source>
</evidence>